<sequence>MTKGLATLCKCVYLSSGCSLRVIKPIRFESAFSAAVCLSKLVFLAFSLLANLLVAELAFAETNAEQAFEPQVIVSRAEVNPVVGQKVLLRFELLVNGFFNGATKFELPSMSSARLAKASDFAINGSKRVVGKTLSSQIWDVELYPEQSGLIEVPNIVFAIHYVDADSGKSLSRTIVAEPILVFAYLPESLKGVSTYIVSDNVQVEDNWSEVKVEYQPGDIIKRTLIITADDTPASYIPPFKANIADGITLVVKEPQLVNENNRGESRGQITQDLTYIIDKPGNYVLGGEVISWWQLGSGLKLNRLEQRDVAVIGFSTKNAYHILLLLLGCGFLALILFWIRTRKSTLYSQAKHALAAEDWPLFVSLMYRKHDNSASPARLTAQLQSTDNAKQSRKAEKLTGTLNKLFDYLFARSSAVELKTTPLQSPSESGETNQASRTETNDIDKDGSEFKSKEGRLPSKSDLIKLLKATFNK</sequence>
<evidence type="ECO:0000313" key="4">
    <source>
        <dbReference type="Proteomes" id="UP001139293"/>
    </source>
</evidence>
<dbReference type="PANTHER" id="PTHR40940">
    <property type="entry name" value="PROTEIN BATD-RELATED"/>
    <property type="match status" value="1"/>
</dbReference>
<comment type="caution">
    <text evidence="3">The sequence shown here is derived from an EMBL/GenBank/DDBJ whole genome shotgun (WGS) entry which is preliminary data.</text>
</comment>
<keyword evidence="2" id="KW-1133">Transmembrane helix</keyword>
<keyword evidence="2" id="KW-0812">Transmembrane</keyword>
<dbReference type="RefSeq" id="WP_248951233.1">
    <property type="nucleotide sequence ID" value="NZ_JAKILB010000012.1"/>
</dbReference>
<dbReference type="AlphaFoldDB" id="A0A9X1ZHZ1"/>
<protein>
    <recommendedName>
        <fullName evidence="5">Protein BatD</fullName>
    </recommendedName>
</protein>
<keyword evidence="4" id="KW-1185">Reference proteome</keyword>
<accession>A0A9X1ZHZ1</accession>
<dbReference type="Proteomes" id="UP001139293">
    <property type="component" value="Unassembled WGS sequence"/>
</dbReference>
<gene>
    <name evidence="3" type="ORF">L2740_16755</name>
</gene>
<evidence type="ECO:0000313" key="3">
    <source>
        <dbReference type="EMBL" id="MCL1140190.1"/>
    </source>
</evidence>
<feature type="compositionally biased region" description="Basic and acidic residues" evidence="1">
    <location>
        <begin position="440"/>
        <end position="457"/>
    </location>
</feature>
<evidence type="ECO:0000256" key="1">
    <source>
        <dbReference type="SAM" id="MobiDB-lite"/>
    </source>
</evidence>
<dbReference type="InterPro" id="IPR025738">
    <property type="entry name" value="BatD"/>
</dbReference>
<feature type="transmembrane region" description="Helical" evidence="2">
    <location>
        <begin position="320"/>
        <end position="340"/>
    </location>
</feature>
<name>A0A9X1ZHZ1_9GAMM</name>
<evidence type="ECO:0000256" key="2">
    <source>
        <dbReference type="SAM" id="Phobius"/>
    </source>
</evidence>
<evidence type="ECO:0008006" key="5">
    <source>
        <dbReference type="Google" id="ProtNLM"/>
    </source>
</evidence>
<dbReference type="EMBL" id="JAKILB010000012">
    <property type="protein sequence ID" value="MCL1140190.1"/>
    <property type="molecule type" value="Genomic_DNA"/>
</dbReference>
<proteinExistence type="predicted"/>
<dbReference type="PANTHER" id="PTHR40940:SF1">
    <property type="entry name" value="PROTEIN BATD"/>
    <property type="match status" value="1"/>
</dbReference>
<keyword evidence="2" id="KW-0472">Membrane</keyword>
<feature type="region of interest" description="Disordered" evidence="1">
    <location>
        <begin position="420"/>
        <end position="457"/>
    </location>
</feature>
<feature type="compositionally biased region" description="Polar residues" evidence="1">
    <location>
        <begin position="422"/>
        <end position="439"/>
    </location>
</feature>
<reference evidence="3" key="1">
    <citation type="submission" date="2022-01" db="EMBL/GenBank/DDBJ databases">
        <title>Whole genome-based taxonomy of the Shewanellaceae.</title>
        <authorList>
            <person name="Martin-Rodriguez A.J."/>
        </authorList>
    </citation>
    <scope>NUCLEOTIDE SEQUENCE</scope>
    <source>
        <strain evidence="3">KCTC 23973</strain>
    </source>
</reference>
<organism evidence="3 4">
    <name type="scientific">Shewanella pneumatophori</name>
    <dbReference type="NCBI Taxonomy" id="314092"/>
    <lineage>
        <taxon>Bacteria</taxon>
        <taxon>Pseudomonadati</taxon>
        <taxon>Pseudomonadota</taxon>
        <taxon>Gammaproteobacteria</taxon>
        <taxon>Alteromonadales</taxon>
        <taxon>Shewanellaceae</taxon>
        <taxon>Shewanella</taxon>
    </lineage>
</organism>